<protein>
    <submittedName>
        <fullName evidence="1">Uncharacterized protein</fullName>
    </submittedName>
</protein>
<sequence>MEMPDLGIDKTGFTSELEQRGLVQISPTPEPIESNTEKVRWSFEALRLAGGLACAGSRIIVVALASTAVSA</sequence>
<evidence type="ECO:0000313" key="1">
    <source>
        <dbReference type="EMBL" id="GMH61414.1"/>
    </source>
</evidence>
<accession>A0A9W7DYN9</accession>
<proteinExistence type="predicted"/>
<dbReference type="Proteomes" id="UP001162640">
    <property type="component" value="Unassembled WGS sequence"/>
</dbReference>
<evidence type="ECO:0000313" key="2">
    <source>
        <dbReference type="Proteomes" id="UP001162640"/>
    </source>
</evidence>
<reference evidence="2" key="1">
    <citation type="journal article" date="2023" name="Commun. Biol.">
        <title>Genome analysis of Parmales, the sister group of diatoms, reveals the evolutionary specialization of diatoms from phago-mixotrophs to photoautotrophs.</title>
        <authorList>
            <person name="Ban H."/>
            <person name="Sato S."/>
            <person name="Yoshikawa S."/>
            <person name="Yamada K."/>
            <person name="Nakamura Y."/>
            <person name="Ichinomiya M."/>
            <person name="Sato N."/>
            <person name="Blanc-Mathieu R."/>
            <person name="Endo H."/>
            <person name="Kuwata A."/>
            <person name="Ogata H."/>
        </authorList>
    </citation>
    <scope>NUCLEOTIDE SEQUENCE [LARGE SCALE GENOMIC DNA]</scope>
</reference>
<comment type="caution">
    <text evidence="1">The sequence shown here is derived from an EMBL/GenBank/DDBJ whole genome shotgun (WGS) entry which is preliminary data.</text>
</comment>
<gene>
    <name evidence="1" type="ORF">TL16_g03248</name>
</gene>
<organism evidence="1 2">
    <name type="scientific">Triparma laevis f. inornata</name>
    <dbReference type="NCBI Taxonomy" id="1714386"/>
    <lineage>
        <taxon>Eukaryota</taxon>
        <taxon>Sar</taxon>
        <taxon>Stramenopiles</taxon>
        <taxon>Ochrophyta</taxon>
        <taxon>Bolidophyceae</taxon>
        <taxon>Parmales</taxon>
        <taxon>Triparmaceae</taxon>
        <taxon>Triparma</taxon>
    </lineage>
</organism>
<dbReference type="AlphaFoldDB" id="A0A9W7DYN9"/>
<dbReference type="EMBL" id="BLQM01000085">
    <property type="protein sequence ID" value="GMH61414.1"/>
    <property type="molecule type" value="Genomic_DNA"/>
</dbReference>
<name>A0A9W7DYN9_9STRA</name>